<protein>
    <submittedName>
        <fullName evidence="2">Protein PHYTOCHROME KINASE SUBSTRATE 1</fullName>
    </submittedName>
</protein>
<comment type="caution">
    <text evidence="2">The sequence shown here is derived from an EMBL/GenBank/DDBJ whole genome shotgun (WGS) entry which is preliminary data.</text>
</comment>
<keyword evidence="3" id="KW-1185">Reference proteome</keyword>
<feature type="compositionally biased region" description="Basic and acidic residues" evidence="1">
    <location>
        <begin position="200"/>
        <end position="212"/>
    </location>
</feature>
<keyword evidence="2" id="KW-0808">Transferase</keyword>
<dbReference type="PANTHER" id="PTHR33781">
    <property type="entry name" value="PROTEIN PHYTOCHROME KINASE SUBSTRATE 1-RELATED"/>
    <property type="match status" value="1"/>
</dbReference>
<dbReference type="EMBL" id="JACGWO010000004">
    <property type="protein sequence ID" value="KAK4429987.1"/>
    <property type="molecule type" value="Genomic_DNA"/>
</dbReference>
<dbReference type="GO" id="GO:0016301">
    <property type="term" value="F:kinase activity"/>
    <property type="evidence" value="ECO:0007669"/>
    <property type="project" value="UniProtKB-KW"/>
</dbReference>
<organism evidence="2 3">
    <name type="scientific">Sesamum alatum</name>
    <dbReference type="NCBI Taxonomy" id="300844"/>
    <lineage>
        <taxon>Eukaryota</taxon>
        <taxon>Viridiplantae</taxon>
        <taxon>Streptophyta</taxon>
        <taxon>Embryophyta</taxon>
        <taxon>Tracheophyta</taxon>
        <taxon>Spermatophyta</taxon>
        <taxon>Magnoliopsida</taxon>
        <taxon>eudicotyledons</taxon>
        <taxon>Gunneridae</taxon>
        <taxon>Pentapetalae</taxon>
        <taxon>asterids</taxon>
        <taxon>lamiids</taxon>
        <taxon>Lamiales</taxon>
        <taxon>Pedaliaceae</taxon>
        <taxon>Sesamum</taxon>
    </lineage>
</organism>
<reference evidence="2" key="1">
    <citation type="submission" date="2020-06" db="EMBL/GenBank/DDBJ databases">
        <authorList>
            <person name="Li T."/>
            <person name="Hu X."/>
            <person name="Zhang T."/>
            <person name="Song X."/>
            <person name="Zhang H."/>
            <person name="Dai N."/>
            <person name="Sheng W."/>
            <person name="Hou X."/>
            <person name="Wei L."/>
        </authorList>
    </citation>
    <scope>NUCLEOTIDE SEQUENCE</scope>
    <source>
        <strain evidence="2">3651</strain>
        <tissue evidence="2">Leaf</tissue>
    </source>
</reference>
<feature type="region of interest" description="Disordered" evidence="1">
    <location>
        <begin position="186"/>
        <end position="212"/>
    </location>
</feature>
<name>A0AAE1YHA4_9LAMI</name>
<keyword evidence="2" id="KW-0418">Kinase</keyword>
<reference evidence="2" key="2">
    <citation type="journal article" date="2024" name="Plant">
        <title>Genomic evolution and insights into agronomic trait innovations of Sesamum species.</title>
        <authorList>
            <person name="Miao H."/>
            <person name="Wang L."/>
            <person name="Qu L."/>
            <person name="Liu H."/>
            <person name="Sun Y."/>
            <person name="Le M."/>
            <person name="Wang Q."/>
            <person name="Wei S."/>
            <person name="Zheng Y."/>
            <person name="Lin W."/>
            <person name="Duan Y."/>
            <person name="Cao H."/>
            <person name="Xiong S."/>
            <person name="Wang X."/>
            <person name="Wei L."/>
            <person name="Li C."/>
            <person name="Ma Q."/>
            <person name="Ju M."/>
            <person name="Zhao R."/>
            <person name="Li G."/>
            <person name="Mu C."/>
            <person name="Tian Q."/>
            <person name="Mei H."/>
            <person name="Zhang T."/>
            <person name="Gao T."/>
            <person name="Zhang H."/>
        </authorList>
    </citation>
    <scope>NUCLEOTIDE SEQUENCE</scope>
    <source>
        <strain evidence="2">3651</strain>
    </source>
</reference>
<accession>A0AAE1YHA4</accession>
<dbReference type="AlphaFoldDB" id="A0AAE1YHA4"/>
<sequence>MSIPVITLTSASKTSVSGPPEISKRFRDASFSSFLDVAEDSFVLKLGGAATQGLSASISAQNDHVFLAKTKAEDAEIDVFDAEKYFNEGLSHSPKVNHSPKVGYKSLASHHQQKIRHDPLEIFAVEERPSIAARSIRSESSWNSRIALLHTGPRNQQPRKANKKSLLASIGCNCSCADKNSVDIDDYNGENKSKNSGKSKQGDKISDRTARKSQSDRSCVKFDATELRLNSEDHFSFPVFNCETGSQAAKMQVQEEDDSTAKRKSLEVFGSPILESGKNSLSLEKKLTVMATWDAIAAEEIKIPEMHNDSDSDASSDLFEIESFSRNNPFLSRQESDGLSGCLTPTTCYAPSEASIEWSVVTASAADFSVLSDSEELRHSSTTSTPHKLGLNSKIPKRRSGILSGCKSQKAVRVAGGAHRANEQGFSNARRHLQPESFTTTTRFHNESKLASFDARSRQQSFDERLLSRSRSGSATHLLYT</sequence>
<evidence type="ECO:0000313" key="3">
    <source>
        <dbReference type="Proteomes" id="UP001293254"/>
    </source>
</evidence>
<evidence type="ECO:0000256" key="1">
    <source>
        <dbReference type="SAM" id="MobiDB-lite"/>
    </source>
</evidence>
<evidence type="ECO:0000313" key="2">
    <source>
        <dbReference type="EMBL" id="KAK4429987.1"/>
    </source>
</evidence>
<dbReference type="PANTHER" id="PTHR33781:SF4">
    <property type="entry name" value="PROTEIN PHYTOCHROME KINASE SUBSTRATE 1"/>
    <property type="match status" value="1"/>
</dbReference>
<proteinExistence type="predicted"/>
<feature type="region of interest" description="Disordered" evidence="1">
    <location>
        <begin position="374"/>
        <end position="394"/>
    </location>
</feature>
<dbReference type="Proteomes" id="UP001293254">
    <property type="component" value="Unassembled WGS sequence"/>
</dbReference>
<gene>
    <name evidence="2" type="ORF">Salat_1299400</name>
</gene>
<dbReference type="GO" id="GO:0009638">
    <property type="term" value="P:phototropism"/>
    <property type="evidence" value="ECO:0007669"/>
    <property type="project" value="InterPro"/>
</dbReference>
<dbReference type="InterPro" id="IPR039615">
    <property type="entry name" value="PKS"/>
</dbReference>